<dbReference type="EMBL" id="FWEV01000067">
    <property type="protein sequence ID" value="SLM28805.1"/>
    <property type="molecule type" value="Genomic_DNA"/>
</dbReference>
<dbReference type="Gene3D" id="3.30.920.30">
    <property type="entry name" value="Hypothetical protein"/>
    <property type="match status" value="1"/>
</dbReference>
<evidence type="ECO:0000313" key="8">
    <source>
        <dbReference type="EMBL" id="SLM28805.1"/>
    </source>
</evidence>
<keyword evidence="6" id="KW-0694">RNA-binding</keyword>
<name>A0A1W1H8T1_9BACT</name>
<keyword evidence="5" id="KW-0378">Hydrolase</keyword>
<evidence type="ECO:0000256" key="6">
    <source>
        <dbReference type="ARBA" id="ARBA00022884"/>
    </source>
</evidence>
<dbReference type="Proteomes" id="UP000191931">
    <property type="component" value="Unassembled WGS sequence"/>
</dbReference>
<keyword evidence="9" id="KW-1185">Reference proteome</keyword>
<evidence type="ECO:0000256" key="1">
    <source>
        <dbReference type="ARBA" id="ARBA00006620"/>
    </source>
</evidence>
<evidence type="ECO:0000256" key="4">
    <source>
        <dbReference type="ARBA" id="ARBA00022759"/>
    </source>
</evidence>
<evidence type="ECO:0000256" key="7">
    <source>
        <dbReference type="ARBA" id="ARBA00023016"/>
    </source>
</evidence>
<evidence type="ECO:0000313" key="9">
    <source>
        <dbReference type="Proteomes" id="UP000191931"/>
    </source>
</evidence>
<dbReference type="OrthoDB" id="308644at2"/>
<keyword evidence="4" id="KW-0255">Endonuclease</keyword>
<comment type="similarity">
    <text evidence="1">Belongs to the HicA mRNA interferase family.</text>
</comment>
<dbReference type="GO" id="GO:0003729">
    <property type="term" value="F:mRNA binding"/>
    <property type="evidence" value="ECO:0007669"/>
    <property type="project" value="InterPro"/>
</dbReference>
<proteinExistence type="inferred from homology"/>
<sequence>MGKYEKLLFQILRGSSDANISFSDLVKLLSHFGFEMRVKGSHHIFRKDGVEERPNLQKEGSKAKPYQVKQVRNLILKYKLGDEE</sequence>
<dbReference type="GO" id="GO:0016787">
    <property type="term" value="F:hydrolase activity"/>
    <property type="evidence" value="ECO:0007669"/>
    <property type="project" value="UniProtKB-KW"/>
</dbReference>
<organism evidence="8 9">
    <name type="scientific">Desulfamplus magnetovallimortis</name>
    <dbReference type="NCBI Taxonomy" id="1246637"/>
    <lineage>
        <taxon>Bacteria</taxon>
        <taxon>Pseudomonadati</taxon>
        <taxon>Thermodesulfobacteriota</taxon>
        <taxon>Desulfobacteria</taxon>
        <taxon>Desulfobacterales</taxon>
        <taxon>Desulfobacteraceae</taxon>
        <taxon>Desulfamplus</taxon>
    </lineage>
</organism>
<gene>
    <name evidence="8" type="ORF">MTBBW1_1590001</name>
</gene>
<evidence type="ECO:0000256" key="3">
    <source>
        <dbReference type="ARBA" id="ARBA00022722"/>
    </source>
</evidence>
<keyword evidence="3" id="KW-0540">Nuclease</keyword>
<dbReference type="STRING" id="1246637.MTBBW1_1590001"/>
<evidence type="ECO:0000256" key="2">
    <source>
        <dbReference type="ARBA" id="ARBA00022649"/>
    </source>
</evidence>
<dbReference type="AlphaFoldDB" id="A0A1W1H8T1"/>
<dbReference type="GO" id="GO:0004519">
    <property type="term" value="F:endonuclease activity"/>
    <property type="evidence" value="ECO:0007669"/>
    <property type="project" value="UniProtKB-KW"/>
</dbReference>
<accession>A0A1W1H8T1</accession>
<dbReference type="InterPro" id="IPR038570">
    <property type="entry name" value="HicA_sf"/>
</dbReference>
<keyword evidence="7" id="KW-0346">Stress response</keyword>
<dbReference type="InterPro" id="IPR012933">
    <property type="entry name" value="HicA_mRNA_interferase"/>
</dbReference>
<evidence type="ECO:0008006" key="10">
    <source>
        <dbReference type="Google" id="ProtNLM"/>
    </source>
</evidence>
<keyword evidence="2" id="KW-1277">Toxin-antitoxin system</keyword>
<dbReference type="Pfam" id="PF07927">
    <property type="entry name" value="HicA_toxin"/>
    <property type="match status" value="1"/>
</dbReference>
<dbReference type="SUPFAM" id="SSF54786">
    <property type="entry name" value="YcfA/nrd intein domain"/>
    <property type="match status" value="1"/>
</dbReference>
<evidence type="ECO:0000256" key="5">
    <source>
        <dbReference type="ARBA" id="ARBA00022801"/>
    </source>
</evidence>
<reference evidence="8 9" key="1">
    <citation type="submission" date="2017-03" db="EMBL/GenBank/DDBJ databases">
        <authorList>
            <person name="Afonso C.L."/>
            <person name="Miller P.J."/>
            <person name="Scott M.A."/>
            <person name="Spackman E."/>
            <person name="Goraichik I."/>
            <person name="Dimitrov K.M."/>
            <person name="Suarez D.L."/>
            <person name="Swayne D.E."/>
        </authorList>
    </citation>
    <scope>NUCLEOTIDE SEQUENCE [LARGE SCALE GENOMIC DNA]</scope>
    <source>
        <strain evidence="8">PRJEB14757</strain>
    </source>
</reference>
<dbReference type="RefSeq" id="WP_080805293.1">
    <property type="nucleotide sequence ID" value="NZ_LT828550.1"/>
</dbReference>
<protein>
    <recommendedName>
        <fullName evidence="10">YcfA family protein</fullName>
    </recommendedName>
</protein>